<feature type="compositionally biased region" description="Basic and acidic residues" evidence="1">
    <location>
        <begin position="64"/>
        <end position="75"/>
    </location>
</feature>
<sequence length="100" mass="11118">MTSSQFHETLIDGLITFVLLLTHLNLMTSFAARIAIKLITLAFPSTTDPVSGEPLRTSRRHDPRRAAEEDRKEPEPVPGLDAARMIEASKAWTAPVAQMY</sequence>
<evidence type="ECO:0000313" key="4">
    <source>
        <dbReference type="Proteomes" id="UP000235672"/>
    </source>
</evidence>
<gene>
    <name evidence="3" type="ORF">NA56DRAFT_658888</name>
</gene>
<proteinExistence type="predicted"/>
<evidence type="ECO:0000256" key="2">
    <source>
        <dbReference type="SAM" id="Phobius"/>
    </source>
</evidence>
<evidence type="ECO:0000313" key="3">
    <source>
        <dbReference type="EMBL" id="PMD21305.1"/>
    </source>
</evidence>
<dbReference type="Proteomes" id="UP000235672">
    <property type="component" value="Unassembled WGS sequence"/>
</dbReference>
<reference evidence="3 4" key="1">
    <citation type="submission" date="2016-05" db="EMBL/GenBank/DDBJ databases">
        <title>A degradative enzymes factory behind the ericoid mycorrhizal symbiosis.</title>
        <authorList>
            <consortium name="DOE Joint Genome Institute"/>
            <person name="Martino E."/>
            <person name="Morin E."/>
            <person name="Grelet G."/>
            <person name="Kuo A."/>
            <person name="Kohler A."/>
            <person name="Daghino S."/>
            <person name="Barry K."/>
            <person name="Choi C."/>
            <person name="Cichocki N."/>
            <person name="Clum A."/>
            <person name="Copeland A."/>
            <person name="Hainaut M."/>
            <person name="Haridas S."/>
            <person name="Labutti K."/>
            <person name="Lindquist E."/>
            <person name="Lipzen A."/>
            <person name="Khouja H.-R."/>
            <person name="Murat C."/>
            <person name="Ohm R."/>
            <person name="Olson A."/>
            <person name="Spatafora J."/>
            <person name="Veneault-Fourrey C."/>
            <person name="Henrissat B."/>
            <person name="Grigoriev I."/>
            <person name="Martin F."/>
            <person name="Perotto S."/>
        </authorList>
    </citation>
    <scope>NUCLEOTIDE SEQUENCE [LARGE SCALE GENOMIC DNA]</scope>
    <source>
        <strain evidence="3 4">UAMH 7357</strain>
    </source>
</reference>
<name>A0A2J6Q4T7_9HELO</name>
<dbReference type="AlphaFoldDB" id="A0A2J6Q4T7"/>
<dbReference type="EMBL" id="KZ613481">
    <property type="protein sequence ID" value="PMD21305.1"/>
    <property type="molecule type" value="Genomic_DNA"/>
</dbReference>
<protein>
    <submittedName>
        <fullName evidence="3">Uncharacterized protein</fullName>
    </submittedName>
</protein>
<keyword evidence="2" id="KW-0472">Membrane</keyword>
<feature type="transmembrane region" description="Helical" evidence="2">
    <location>
        <begin position="14"/>
        <end position="36"/>
    </location>
</feature>
<keyword evidence="2" id="KW-1133">Transmembrane helix</keyword>
<feature type="region of interest" description="Disordered" evidence="1">
    <location>
        <begin position="45"/>
        <end position="79"/>
    </location>
</feature>
<evidence type="ECO:0000256" key="1">
    <source>
        <dbReference type="SAM" id="MobiDB-lite"/>
    </source>
</evidence>
<keyword evidence="4" id="KW-1185">Reference proteome</keyword>
<accession>A0A2J6Q4T7</accession>
<organism evidence="3 4">
    <name type="scientific">Hyaloscypha hepaticicola</name>
    <dbReference type="NCBI Taxonomy" id="2082293"/>
    <lineage>
        <taxon>Eukaryota</taxon>
        <taxon>Fungi</taxon>
        <taxon>Dikarya</taxon>
        <taxon>Ascomycota</taxon>
        <taxon>Pezizomycotina</taxon>
        <taxon>Leotiomycetes</taxon>
        <taxon>Helotiales</taxon>
        <taxon>Hyaloscyphaceae</taxon>
        <taxon>Hyaloscypha</taxon>
    </lineage>
</organism>
<keyword evidence="2" id="KW-0812">Transmembrane</keyword>